<sequence>MHGKDFSGWLNAGYRAVEIDVIDRGNWENEAAGPYVAHDLNPMKANCGTAQQTRLKDCLDVILAWKASHPGDTTPLLVFVDMKASWDPASAWKSDEVGMLDEYISKAIPAQNRYTYAELMSYINSAPGASPRLKLKNRGWPAIGSLGNKIIVLLTGGHIGSVNQNMNGGRKWLSDRGKSQNTFFCPDVDAGDPGEITTQIDGMSASDSGYFFCANVKAGDHDEQVLNRSAEYRQLLHLWGSSGDFTNKDYAYAYIGVAQGVGALGIDVSESLSSTTYYRPDWIGSIPYVGIRRSLPGYFMMPTLTSQQRGCIDVEGGSYGNGKSIVQWTCNNGAGNQQFVYTAEGQLRPKGNNKYCLDIKGGTAGQNKEMNLWDCDGGRSEKWYITPDGLMANRDQDRRFCMDVYGNSPANGTRMKLWPCDKNDTAQRLVFRQVPDWYPTGF</sequence>
<feature type="domain" description="Ricin B lectin" evidence="1">
    <location>
        <begin position="297"/>
        <end position="432"/>
    </location>
</feature>
<dbReference type="InterPro" id="IPR017946">
    <property type="entry name" value="PLC-like_Pdiesterase_TIM-brl"/>
</dbReference>
<dbReference type="Gene3D" id="3.20.20.190">
    <property type="entry name" value="Phosphatidylinositol (PI) phosphodiesterase"/>
    <property type="match status" value="1"/>
</dbReference>
<dbReference type="InterPro" id="IPR035992">
    <property type="entry name" value="Ricin_B-like_lectins"/>
</dbReference>
<dbReference type="SUPFAM" id="SSF50370">
    <property type="entry name" value="Ricin B-like lectins"/>
    <property type="match status" value="1"/>
</dbReference>
<reference evidence="3" key="1">
    <citation type="submission" date="2016-10" db="EMBL/GenBank/DDBJ databases">
        <authorList>
            <person name="Varghese N."/>
            <person name="Submissions S."/>
        </authorList>
    </citation>
    <scope>NUCLEOTIDE SEQUENCE [LARGE SCALE GENOMIC DNA]</scope>
    <source>
        <strain evidence="3">UNC178MFTsu3.1</strain>
    </source>
</reference>
<proteinExistence type="predicted"/>
<dbReference type="CDD" id="cd00161">
    <property type="entry name" value="beta-trefoil_Ricin-like"/>
    <property type="match status" value="1"/>
</dbReference>
<dbReference type="SUPFAM" id="SSF51695">
    <property type="entry name" value="PLC-like phosphodiesterases"/>
    <property type="match status" value="1"/>
</dbReference>
<keyword evidence="3" id="KW-1185">Reference proteome</keyword>
<dbReference type="EMBL" id="FONH01000001">
    <property type="protein sequence ID" value="SFE00366.1"/>
    <property type="molecule type" value="Genomic_DNA"/>
</dbReference>
<dbReference type="SMART" id="SM00458">
    <property type="entry name" value="RICIN"/>
    <property type="match status" value="1"/>
</dbReference>
<organism evidence="2 3">
    <name type="scientific">Dyella marensis</name>
    <dbReference type="NCBI Taxonomy" id="500610"/>
    <lineage>
        <taxon>Bacteria</taxon>
        <taxon>Pseudomonadati</taxon>
        <taxon>Pseudomonadota</taxon>
        <taxon>Gammaproteobacteria</taxon>
        <taxon>Lysobacterales</taxon>
        <taxon>Rhodanobacteraceae</taxon>
        <taxon>Dyella</taxon>
    </lineage>
</organism>
<evidence type="ECO:0000313" key="3">
    <source>
        <dbReference type="Proteomes" id="UP000199477"/>
    </source>
</evidence>
<dbReference type="GO" id="GO:0030246">
    <property type="term" value="F:carbohydrate binding"/>
    <property type="evidence" value="ECO:0007669"/>
    <property type="project" value="UniProtKB-KW"/>
</dbReference>
<dbReference type="PROSITE" id="PS50231">
    <property type="entry name" value="RICIN_B_LECTIN"/>
    <property type="match status" value="1"/>
</dbReference>
<gene>
    <name evidence="2" type="ORF">SAMN02799615_00066</name>
</gene>
<dbReference type="Pfam" id="PF00652">
    <property type="entry name" value="Ricin_B_lectin"/>
    <property type="match status" value="1"/>
</dbReference>
<evidence type="ECO:0000259" key="1">
    <source>
        <dbReference type="SMART" id="SM00458"/>
    </source>
</evidence>
<protein>
    <submittedName>
        <fullName evidence="2">Ricin-type beta-trefoil lectin domain-containing protein</fullName>
    </submittedName>
</protein>
<dbReference type="Proteomes" id="UP000199477">
    <property type="component" value="Unassembled WGS sequence"/>
</dbReference>
<dbReference type="GO" id="GO:0008081">
    <property type="term" value="F:phosphoric diester hydrolase activity"/>
    <property type="evidence" value="ECO:0007669"/>
    <property type="project" value="InterPro"/>
</dbReference>
<dbReference type="InterPro" id="IPR000772">
    <property type="entry name" value="Ricin_B_lectin"/>
</dbReference>
<name>A0A1I1WYZ8_9GAMM</name>
<dbReference type="Gene3D" id="2.80.10.50">
    <property type="match status" value="2"/>
</dbReference>
<keyword evidence="2" id="KW-0430">Lectin</keyword>
<accession>A0A1I1WYZ8</accession>
<dbReference type="GO" id="GO:0006629">
    <property type="term" value="P:lipid metabolic process"/>
    <property type="evidence" value="ECO:0007669"/>
    <property type="project" value="InterPro"/>
</dbReference>
<dbReference type="AlphaFoldDB" id="A0A1I1WYZ8"/>
<evidence type="ECO:0000313" key="2">
    <source>
        <dbReference type="EMBL" id="SFE00366.1"/>
    </source>
</evidence>
<dbReference type="STRING" id="500610.SAMN02799615_00066"/>